<evidence type="ECO:0000313" key="3">
    <source>
        <dbReference type="Proteomes" id="UP000056968"/>
    </source>
</evidence>
<organism evidence="2 3">
    <name type="scientific">Sphingobium baderi</name>
    <dbReference type="NCBI Taxonomy" id="1332080"/>
    <lineage>
        <taxon>Bacteria</taxon>
        <taxon>Pseudomonadati</taxon>
        <taxon>Pseudomonadota</taxon>
        <taxon>Alphaproteobacteria</taxon>
        <taxon>Sphingomonadales</taxon>
        <taxon>Sphingomonadaceae</taxon>
        <taxon>Sphingobium</taxon>
    </lineage>
</organism>
<evidence type="ECO:0000256" key="1">
    <source>
        <dbReference type="SAM" id="Phobius"/>
    </source>
</evidence>
<protein>
    <submittedName>
        <fullName evidence="2">Uncharacterized protein</fullName>
    </submittedName>
</protein>
<reference evidence="2 3" key="1">
    <citation type="submission" date="2015-11" db="EMBL/GenBank/DDBJ databases">
        <title>A Two-component Flavoprotein Monooxygenase System MeaXY Responsible for para-Hydroxylation of 2-Methyl-6-ethylaniline and 2,6-Diethylaniline in Sphingobium baderi DE-13.</title>
        <authorList>
            <person name="Cheng M."/>
            <person name="Meng Q."/>
            <person name="Yang Y."/>
            <person name="Chu C."/>
            <person name="Yan X."/>
            <person name="He J."/>
            <person name="Li S."/>
        </authorList>
    </citation>
    <scope>NUCLEOTIDE SEQUENCE [LARGE SCALE GENOMIC DNA]</scope>
    <source>
        <strain evidence="2 3">DE-13</strain>
    </source>
</reference>
<proteinExistence type="predicted"/>
<name>A0A0S3EWN3_9SPHN</name>
<dbReference type="RefSeq" id="WP_062062958.1">
    <property type="nucleotide sequence ID" value="NZ_CP013264.1"/>
</dbReference>
<dbReference type="AlphaFoldDB" id="A0A0S3EWN3"/>
<evidence type="ECO:0000313" key="2">
    <source>
        <dbReference type="EMBL" id="ALR19801.1"/>
    </source>
</evidence>
<keyword evidence="3" id="KW-1185">Reference proteome</keyword>
<dbReference type="Proteomes" id="UP000056968">
    <property type="component" value="Chromosome"/>
</dbReference>
<dbReference type="KEGG" id="sbd:ATN00_05230"/>
<feature type="transmembrane region" description="Helical" evidence="1">
    <location>
        <begin position="39"/>
        <end position="57"/>
    </location>
</feature>
<keyword evidence="1" id="KW-1133">Transmembrane helix</keyword>
<keyword evidence="1" id="KW-0472">Membrane</keyword>
<gene>
    <name evidence="2" type="ORF">ATN00_05230</name>
</gene>
<sequence length="70" mass="7258">MKPKHQSTAWSQASALLCPTVAAIAAGGGIFASFGDVPLSLVLGCVAFIALTPLTAATSHRDAARRRHDR</sequence>
<accession>A0A0S3EWN3</accession>
<keyword evidence="1" id="KW-0812">Transmembrane</keyword>
<dbReference type="EMBL" id="CP013264">
    <property type="protein sequence ID" value="ALR19801.1"/>
    <property type="molecule type" value="Genomic_DNA"/>
</dbReference>